<dbReference type="SUPFAM" id="SSF88659">
    <property type="entry name" value="Sigma3 and sigma4 domains of RNA polymerase sigma factors"/>
    <property type="match status" value="1"/>
</dbReference>
<dbReference type="InterPro" id="IPR014284">
    <property type="entry name" value="RNA_pol_sigma-70_dom"/>
</dbReference>
<keyword evidence="2" id="KW-0805">Transcription regulation</keyword>
<accession>A0A939T666</accession>
<evidence type="ECO:0000256" key="1">
    <source>
        <dbReference type="ARBA" id="ARBA00010641"/>
    </source>
</evidence>
<name>A0A939T666_9ACTN</name>
<comment type="similarity">
    <text evidence="1">Belongs to the sigma-70 factor family. ECF subfamily.</text>
</comment>
<evidence type="ECO:0000256" key="5">
    <source>
        <dbReference type="ARBA" id="ARBA00023163"/>
    </source>
</evidence>
<organism evidence="8 9">
    <name type="scientific">Actinomadura barringtoniae</name>
    <dbReference type="NCBI Taxonomy" id="1427535"/>
    <lineage>
        <taxon>Bacteria</taxon>
        <taxon>Bacillati</taxon>
        <taxon>Actinomycetota</taxon>
        <taxon>Actinomycetes</taxon>
        <taxon>Streptosporangiales</taxon>
        <taxon>Thermomonosporaceae</taxon>
        <taxon>Actinomadura</taxon>
    </lineage>
</organism>
<reference evidence="8" key="1">
    <citation type="submission" date="2021-03" db="EMBL/GenBank/DDBJ databases">
        <authorList>
            <person name="Kanchanasin P."/>
            <person name="Saeng-In P."/>
            <person name="Phongsopitanun W."/>
            <person name="Yuki M."/>
            <person name="Kudo T."/>
            <person name="Ohkuma M."/>
            <person name="Tanasupawat S."/>
        </authorList>
    </citation>
    <scope>NUCLEOTIDE SEQUENCE</scope>
    <source>
        <strain evidence="8">GKU 128</strain>
    </source>
</reference>
<dbReference type="CDD" id="cd06171">
    <property type="entry name" value="Sigma70_r4"/>
    <property type="match status" value="1"/>
</dbReference>
<dbReference type="InterPro" id="IPR039425">
    <property type="entry name" value="RNA_pol_sigma-70-like"/>
</dbReference>
<evidence type="ECO:0000256" key="3">
    <source>
        <dbReference type="ARBA" id="ARBA00023082"/>
    </source>
</evidence>
<dbReference type="GO" id="GO:0003677">
    <property type="term" value="F:DNA binding"/>
    <property type="evidence" value="ECO:0007669"/>
    <property type="project" value="UniProtKB-KW"/>
</dbReference>
<dbReference type="InterPro" id="IPR013324">
    <property type="entry name" value="RNA_pol_sigma_r3/r4-like"/>
</dbReference>
<evidence type="ECO:0000256" key="2">
    <source>
        <dbReference type="ARBA" id="ARBA00023015"/>
    </source>
</evidence>
<evidence type="ECO:0000256" key="4">
    <source>
        <dbReference type="ARBA" id="ARBA00023125"/>
    </source>
</evidence>
<keyword evidence="5" id="KW-0804">Transcription</keyword>
<feature type="domain" description="RNA polymerase sigma-70 region 4" evidence="7">
    <location>
        <begin position="134"/>
        <end position="183"/>
    </location>
</feature>
<dbReference type="Pfam" id="PF04545">
    <property type="entry name" value="Sigma70_r4"/>
    <property type="match status" value="1"/>
</dbReference>
<feature type="domain" description="RNA polymerase sigma-70 region 2" evidence="6">
    <location>
        <begin position="30"/>
        <end position="97"/>
    </location>
</feature>
<dbReference type="InterPro" id="IPR036388">
    <property type="entry name" value="WH-like_DNA-bd_sf"/>
</dbReference>
<dbReference type="InterPro" id="IPR007630">
    <property type="entry name" value="RNA_pol_sigma70_r4"/>
</dbReference>
<keyword evidence="3" id="KW-0731">Sigma factor</keyword>
<protein>
    <submittedName>
        <fullName evidence="8">RNA polymerase sigma factor</fullName>
    </submittedName>
</protein>
<evidence type="ECO:0000313" key="8">
    <source>
        <dbReference type="EMBL" id="MBO2450444.1"/>
    </source>
</evidence>
<dbReference type="Proteomes" id="UP000669179">
    <property type="component" value="Unassembled WGS sequence"/>
</dbReference>
<evidence type="ECO:0000259" key="6">
    <source>
        <dbReference type="Pfam" id="PF04542"/>
    </source>
</evidence>
<dbReference type="GO" id="GO:0016987">
    <property type="term" value="F:sigma factor activity"/>
    <property type="evidence" value="ECO:0007669"/>
    <property type="project" value="UniProtKB-KW"/>
</dbReference>
<dbReference type="Gene3D" id="1.10.1740.10">
    <property type="match status" value="1"/>
</dbReference>
<dbReference type="Gene3D" id="1.10.10.10">
    <property type="entry name" value="Winged helix-like DNA-binding domain superfamily/Winged helix DNA-binding domain"/>
    <property type="match status" value="1"/>
</dbReference>
<dbReference type="SUPFAM" id="SSF88946">
    <property type="entry name" value="Sigma2 domain of RNA polymerase sigma factors"/>
    <property type="match status" value="1"/>
</dbReference>
<keyword evidence="9" id="KW-1185">Reference proteome</keyword>
<dbReference type="NCBIfam" id="TIGR02937">
    <property type="entry name" value="sigma70-ECF"/>
    <property type="match status" value="1"/>
</dbReference>
<gene>
    <name evidence="8" type="ORF">J4573_25300</name>
</gene>
<proteinExistence type="inferred from homology"/>
<dbReference type="EMBL" id="JAGEOJ010000010">
    <property type="protein sequence ID" value="MBO2450444.1"/>
    <property type="molecule type" value="Genomic_DNA"/>
</dbReference>
<dbReference type="GO" id="GO:0006352">
    <property type="term" value="P:DNA-templated transcription initiation"/>
    <property type="evidence" value="ECO:0007669"/>
    <property type="project" value="InterPro"/>
</dbReference>
<dbReference type="InterPro" id="IPR007627">
    <property type="entry name" value="RNA_pol_sigma70_r2"/>
</dbReference>
<keyword evidence="4" id="KW-0238">DNA-binding</keyword>
<dbReference type="AlphaFoldDB" id="A0A939T666"/>
<dbReference type="PANTHER" id="PTHR43133:SF8">
    <property type="entry name" value="RNA POLYMERASE SIGMA FACTOR HI_1459-RELATED"/>
    <property type="match status" value="1"/>
</dbReference>
<dbReference type="Pfam" id="PF04542">
    <property type="entry name" value="Sigma70_r2"/>
    <property type="match status" value="1"/>
</dbReference>
<comment type="caution">
    <text evidence="8">The sequence shown here is derived from an EMBL/GenBank/DDBJ whole genome shotgun (WGS) entry which is preliminary data.</text>
</comment>
<dbReference type="InterPro" id="IPR013325">
    <property type="entry name" value="RNA_pol_sigma_r2"/>
</dbReference>
<sequence length="199" mass="22120">MAAMTRALPMEDDAAIIRRSWHEPESFAALFDRYYDPIHGYAARRLGGGLADDVAAETFLIAFDRRERYDVGRPDARPWLYGIASNLIARHRRAEVREYRALARTGVHDVAEGHADLVAVRLDAQSRRGPLAAALAEIADRDRDVLLLVAWADLTLQEASEALGIPAGTARSRLHRARRKLRAALGDTDPTTLGEDLDR</sequence>
<dbReference type="PANTHER" id="PTHR43133">
    <property type="entry name" value="RNA POLYMERASE ECF-TYPE SIGMA FACTO"/>
    <property type="match status" value="1"/>
</dbReference>
<dbReference type="RefSeq" id="WP_208258316.1">
    <property type="nucleotide sequence ID" value="NZ_JAGEOJ010000010.1"/>
</dbReference>
<evidence type="ECO:0000313" key="9">
    <source>
        <dbReference type="Proteomes" id="UP000669179"/>
    </source>
</evidence>
<evidence type="ECO:0000259" key="7">
    <source>
        <dbReference type="Pfam" id="PF04545"/>
    </source>
</evidence>